<dbReference type="GO" id="GO:0046872">
    <property type="term" value="F:metal ion binding"/>
    <property type="evidence" value="ECO:0007669"/>
    <property type="project" value="UniProtKB-KW"/>
</dbReference>
<evidence type="ECO:0000256" key="6">
    <source>
        <dbReference type="ARBA" id="ARBA00022842"/>
    </source>
</evidence>
<dbReference type="FunFam" id="3.30.470.20:FF:000002">
    <property type="entry name" value="Succinate--CoA ligase [ADP-forming] subunit beta"/>
    <property type="match status" value="1"/>
</dbReference>
<dbReference type="InterPro" id="IPR016102">
    <property type="entry name" value="Succinyl-CoA_synth-like"/>
</dbReference>
<dbReference type="PROSITE" id="PS50975">
    <property type="entry name" value="ATP_GRASP"/>
    <property type="match status" value="1"/>
</dbReference>
<evidence type="ECO:0000313" key="9">
    <source>
        <dbReference type="EMBL" id="TET30821.1"/>
    </source>
</evidence>
<evidence type="ECO:0000313" key="10">
    <source>
        <dbReference type="Proteomes" id="UP000316517"/>
    </source>
</evidence>
<evidence type="ECO:0000256" key="5">
    <source>
        <dbReference type="ARBA" id="ARBA00022741"/>
    </source>
</evidence>
<dbReference type="SUPFAM" id="SSF52210">
    <property type="entry name" value="Succinyl-CoA synthetase domains"/>
    <property type="match status" value="1"/>
</dbReference>
<keyword evidence="4" id="KW-0479">Metal-binding</keyword>
<dbReference type="EMBL" id="SOJT01000017">
    <property type="protein sequence ID" value="TET30821.1"/>
    <property type="molecule type" value="Genomic_DNA"/>
</dbReference>
<dbReference type="InterPro" id="IPR013815">
    <property type="entry name" value="ATP_grasp_subdomain_1"/>
</dbReference>
<dbReference type="InterPro" id="IPR005809">
    <property type="entry name" value="Succ_CoA_ligase-like_bsu"/>
</dbReference>
<feature type="domain" description="ATP-grasp" evidence="8">
    <location>
        <begin position="9"/>
        <end position="219"/>
    </location>
</feature>
<dbReference type="InterPro" id="IPR011761">
    <property type="entry name" value="ATP-grasp"/>
</dbReference>
<keyword evidence="6" id="KW-0460">Magnesium</keyword>
<keyword evidence="5 7" id="KW-0547">Nucleotide-binding</keyword>
<dbReference type="PANTHER" id="PTHR11815:SF10">
    <property type="entry name" value="SUCCINATE--COA LIGASE [GDP-FORMING] SUBUNIT BETA, MITOCHONDRIAL"/>
    <property type="match status" value="1"/>
</dbReference>
<dbReference type="AlphaFoldDB" id="A0A523TLG2"/>
<evidence type="ECO:0000256" key="1">
    <source>
        <dbReference type="ARBA" id="ARBA00001946"/>
    </source>
</evidence>
<evidence type="ECO:0000256" key="7">
    <source>
        <dbReference type="PROSITE-ProRule" id="PRU00409"/>
    </source>
</evidence>
<keyword evidence="7" id="KW-0067">ATP-binding</keyword>
<protein>
    <submittedName>
        <fullName evidence="9">Succinate--CoA ligase</fullName>
    </submittedName>
</protein>
<dbReference type="SUPFAM" id="SSF56059">
    <property type="entry name" value="Glutathione synthetase ATP-binding domain-like"/>
    <property type="match status" value="1"/>
</dbReference>
<sequence length="407" mass="44954">MRLYEFESKKILSSHGIPVPRGRVAATPQEAGVFAQEVKGPVVLKAQVLATGRGKVGGVRFVQSPREVKKIASAMLQTQIGGYPVESLLIEEKIDIKQELYLGATYDEVKKTPLIISSSLGGVDLNEVSRQHPEKIHKSFFSSFMGLQPYKAWHLVQNLKLPGKLPWTAQAILLKLWQIFSQFDAVLVEINPLVLTRGDELVALDAHIEIEDDALFRQKERLKKFQIEEREDKARPPTQFEIEAARIDRADYRGVAGRVTEFDGDLGLLIGAGGGSLTTFDAILRHGGKPANYCEVGGNAPVSKIYKLAKLVLSKPGVKGIAVITNVYSNSRVDFVARGLIKAMVELGIDPKSYPVLFRSAGAFEEEGYAILKKYGVRYYDRSTSMDEAARLAVEMIKKESQIGHTG</sequence>
<dbReference type="InterPro" id="IPR013650">
    <property type="entry name" value="ATP-grasp_succ-CoA_synth-type"/>
</dbReference>
<dbReference type="Pfam" id="PF08442">
    <property type="entry name" value="ATP-grasp_2"/>
    <property type="match status" value="1"/>
</dbReference>
<dbReference type="Gene3D" id="3.30.1490.20">
    <property type="entry name" value="ATP-grasp fold, A domain"/>
    <property type="match status" value="1"/>
</dbReference>
<accession>A0A523TLG2</accession>
<dbReference type="GO" id="GO:0042709">
    <property type="term" value="C:succinate-CoA ligase complex"/>
    <property type="evidence" value="ECO:0007669"/>
    <property type="project" value="TreeGrafter"/>
</dbReference>
<gene>
    <name evidence="9" type="ORF">E3J68_00315</name>
</gene>
<comment type="cofactor">
    <cofactor evidence="1">
        <name>Mg(2+)</name>
        <dbReference type="ChEBI" id="CHEBI:18420"/>
    </cofactor>
</comment>
<proteinExistence type="inferred from homology"/>
<dbReference type="GO" id="GO:0005524">
    <property type="term" value="F:ATP binding"/>
    <property type="evidence" value="ECO:0007669"/>
    <property type="project" value="UniProtKB-UniRule"/>
</dbReference>
<keyword evidence="3 9" id="KW-0436">Ligase</keyword>
<dbReference type="PIRSF" id="PIRSF001554">
    <property type="entry name" value="SucCS_beta"/>
    <property type="match status" value="1"/>
</dbReference>
<dbReference type="Gene3D" id="3.30.470.20">
    <property type="entry name" value="ATP-grasp fold, B domain"/>
    <property type="match status" value="1"/>
</dbReference>
<evidence type="ECO:0000259" key="8">
    <source>
        <dbReference type="PROSITE" id="PS50975"/>
    </source>
</evidence>
<dbReference type="Gene3D" id="3.40.50.261">
    <property type="entry name" value="Succinyl-CoA synthetase domains"/>
    <property type="match status" value="1"/>
</dbReference>
<dbReference type="PANTHER" id="PTHR11815">
    <property type="entry name" value="SUCCINYL-COA SYNTHETASE BETA CHAIN"/>
    <property type="match status" value="1"/>
</dbReference>
<dbReference type="Proteomes" id="UP000316517">
    <property type="component" value="Unassembled WGS sequence"/>
</dbReference>
<dbReference type="GO" id="GO:0006104">
    <property type="term" value="P:succinyl-CoA metabolic process"/>
    <property type="evidence" value="ECO:0007669"/>
    <property type="project" value="TreeGrafter"/>
</dbReference>
<comment type="similarity">
    <text evidence="2">Belongs to the succinate/malate CoA ligase beta subunit family.</text>
</comment>
<dbReference type="GO" id="GO:0004775">
    <property type="term" value="F:succinate-CoA ligase (ADP-forming) activity"/>
    <property type="evidence" value="ECO:0007669"/>
    <property type="project" value="TreeGrafter"/>
</dbReference>
<name>A0A523TLG2_UNCAE</name>
<comment type="caution">
    <text evidence="9">The sequence shown here is derived from an EMBL/GenBank/DDBJ whole genome shotgun (WGS) entry which is preliminary data.</text>
</comment>
<evidence type="ECO:0000256" key="3">
    <source>
        <dbReference type="ARBA" id="ARBA00022598"/>
    </source>
</evidence>
<dbReference type="GO" id="GO:0006099">
    <property type="term" value="P:tricarboxylic acid cycle"/>
    <property type="evidence" value="ECO:0007669"/>
    <property type="project" value="InterPro"/>
</dbReference>
<evidence type="ECO:0000256" key="4">
    <source>
        <dbReference type="ARBA" id="ARBA00022723"/>
    </source>
</evidence>
<reference evidence="9 10" key="1">
    <citation type="submission" date="2019-03" db="EMBL/GenBank/DDBJ databases">
        <title>Metabolic potential of uncultured bacteria and archaea associated with petroleum seepage in deep-sea sediments.</title>
        <authorList>
            <person name="Dong X."/>
            <person name="Hubert C."/>
        </authorList>
    </citation>
    <scope>NUCLEOTIDE SEQUENCE [LARGE SCALE GENOMIC DNA]</scope>
    <source>
        <strain evidence="9">E44_bin3</strain>
    </source>
</reference>
<organism evidence="9 10">
    <name type="scientific">Aerophobetes bacterium</name>
    <dbReference type="NCBI Taxonomy" id="2030807"/>
    <lineage>
        <taxon>Bacteria</taxon>
        <taxon>Candidatus Aerophobota</taxon>
    </lineage>
</organism>
<evidence type="ECO:0000256" key="2">
    <source>
        <dbReference type="ARBA" id="ARBA00009182"/>
    </source>
</evidence>